<dbReference type="GO" id="GO:0030117">
    <property type="term" value="C:membrane coat"/>
    <property type="evidence" value="ECO:0007669"/>
    <property type="project" value="UniProtKB-ARBA"/>
</dbReference>
<dbReference type="Gene3D" id="3.30.450.60">
    <property type="match status" value="1"/>
</dbReference>
<dbReference type="SUPFAM" id="SSF64356">
    <property type="entry name" value="SNARE-like"/>
    <property type="match status" value="1"/>
</dbReference>
<evidence type="ECO:0000313" key="6">
    <source>
        <dbReference type="EMBL" id="CCG21644.1"/>
    </source>
</evidence>
<evidence type="ECO:0000256" key="2">
    <source>
        <dbReference type="ARBA" id="ARBA00022448"/>
    </source>
</evidence>
<protein>
    <recommendedName>
        <fullName evidence="5">MHD domain-containing protein</fullName>
    </recommendedName>
</protein>
<keyword evidence="7" id="KW-1185">Reference proteome</keyword>
<accession>H8WZ12</accession>
<comment type="subcellular location">
    <subcellularLocation>
        <location evidence="1">Endomembrane system</location>
    </subcellularLocation>
</comment>
<evidence type="ECO:0000313" key="7">
    <source>
        <dbReference type="Proteomes" id="UP000005018"/>
    </source>
</evidence>
<dbReference type="EMBL" id="HE681719">
    <property type="protein sequence ID" value="CCG21644.1"/>
    <property type="molecule type" value="Genomic_DNA"/>
</dbReference>
<organism evidence="6 7">
    <name type="scientific">Candida orthopsilosis (strain 90-125)</name>
    <name type="common">Yeast</name>
    <dbReference type="NCBI Taxonomy" id="1136231"/>
    <lineage>
        <taxon>Eukaryota</taxon>
        <taxon>Fungi</taxon>
        <taxon>Dikarya</taxon>
        <taxon>Ascomycota</taxon>
        <taxon>Saccharomycotina</taxon>
        <taxon>Pichiomycetes</taxon>
        <taxon>Debaryomycetaceae</taxon>
        <taxon>Candida/Lodderomyces clade</taxon>
        <taxon>Candida</taxon>
    </lineage>
</organism>
<feature type="region of interest" description="Disordered" evidence="4">
    <location>
        <begin position="169"/>
        <end position="197"/>
    </location>
</feature>
<dbReference type="eggNOG" id="KOG0937">
    <property type="taxonomic scope" value="Eukaryota"/>
</dbReference>
<dbReference type="AlphaFoldDB" id="H8WZ12"/>
<reference evidence="6 7" key="1">
    <citation type="journal article" date="2012" name="PLoS ONE">
        <title>Sequence and analysis of the genome of the pathogenic yeast Candida orthopsilosis.</title>
        <authorList>
            <person name="Riccombeni A."/>
            <person name="Vidanes G."/>
            <person name="Proux-Wera E."/>
            <person name="Wolfe K.H."/>
            <person name="Butler G."/>
        </authorList>
    </citation>
    <scope>NUCLEOTIDE SEQUENCE [LARGE SCALE GENOMIC DNA]</scope>
    <source>
        <strain evidence="6 7">Co 90-125</strain>
    </source>
</reference>
<dbReference type="GeneID" id="14537107"/>
<evidence type="ECO:0000256" key="4">
    <source>
        <dbReference type="SAM" id="MobiDB-lite"/>
    </source>
</evidence>
<dbReference type="InterPro" id="IPR011012">
    <property type="entry name" value="Longin-like_dom_sf"/>
</dbReference>
<keyword evidence="2" id="KW-0813">Transport</keyword>
<dbReference type="PROSITE" id="PS51072">
    <property type="entry name" value="MHD"/>
    <property type="match status" value="1"/>
</dbReference>
<dbReference type="Pfam" id="PF00928">
    <property type="entry name" value="Adap_comp_sub"/>
    <property type="match status" value="1"/>
</dbReference>
<dbReference type="InterPro" id="IPR036168">
    <property type="entry name" value="AP2_Mu_C_sf"/>
</dbReference>
<dbReference type="GO" id="GO:0012505">
    <property type="term" value="C:endomembrane system"/>
    <property type="evidence" value="ECO:0007669"/>
    <property type="project" value="UniProtKB-SubCell"/>
</dbReference>
<dbReference type="PANTHER" id="PTHR10529">
    <property type="entry name" value="AP COMPLEX SUBUNIT MU"/>
    <property type="match status" value="1"/>
</dbReference>
<dbReference type="OrthoDB" id="10259133at2759"/>
<dbReference type="InterPro" id="IPR028565">
    <property type="entry name" value="MHD"/>
</dbReference>
<name>H8WZ12_CANO9</name>
<evidence type="ECO:0000256" key="1">
    <source>
        <dbReference type="ARBA" id="ARBA00004308"/>
    </source>
</evidence>
<keyword evidence="3" id="KW-0472">Membrane</keyword>
<feature type="domain" description="MHD" evidence="5">
    <location>
        <begin position="237"/>
        <end position="640"/>
    </location>
</feature>
<evidence type="ECO:0000256" key="3">
    <source>
        <dbReference type="ARBA" id="ARBA00023136"/>
    </source>
</evidence>
<dbReference type="RefSeq" id="XP_003867082.1">
    <property type="nucleotide sequence ID" value="XM_003867034.1"/>
</dbReference>
<gene>
    <name evidence="6" type="ORF">CORT_0A12590</name>
</gene>
<dbReference type="InterPro" id="IPR050431">
    <property type="entry name" value="Adaptor_comp_med_subunit"/>
</dbReference>
<dbReference type="HOGENOM" id="CLU_026996_0_2_1"/>
<proteinExistence type="predicted"/>
<evidence type="ECO:0000259" key="5">
    <source>
        <dbReference type="PROSITE" id="PS51072"/>
    </source>
</evidence>
<dbReference type="Gene3D" id="2.60.40.1170">
    <property type="entry name" value="Mu homology domain, subdomain B"/>
    <property type="match status" value="1"/>
</dbReference>
<dbReference type="KEGG" id="cot:CORT_0A12590"/>
<dbReference type="Proteomes" id="UP000005018">
    <property type="component" value="Chromosome 1"/>
</dbReference>
<sequence>MISAFYVLHVPFNYGSPSELALYKCLINRRFTEIIPDDNSILSKFYQHLRRTPINEQVPVLTIQNLSYVYIRCETNIVLLAVTHQNVNVMSVIAFLRSFQLIMIHFLCKGEVKTMDFELILDNSVLITELVDECLDFGVLQITDYKLLEEYIKVEPNFPKLLNEDDFNDSGNEEAEHDPKTKDKKKKGKAKTDIKSTHNQSIKTDVLENNANIINSSILRTYSSAINWRPKGIFYAKNEIFVDIIENVEFIYDLKTESVKLNEIYGSCIVKSYLSGIPVCRMGFNENYMSSIQNDDVVKNIDEDPLPENQIKLEKIEERGGLLEGVDENLDDLELKESTTSSVEEFRDDVHVNAEDEAVEKQPENAITTDTRKPFKHRIPIRNIQFHQCIELSKIYRDNIVTFIPPDDKFELMSYQVEQQKNKKKLPLITIKPVFKIFHGTKRLLVMCTLNTTFPRRRHCKSLFVRIPLNPYYFELDITDPNLKYKTENGEVSFKYDTMEIIWKIDSIDGKQTVRMMCELSLLNCEQITLSKISHHLLRKMDHLDSNGMEQGDDESEDIRHDLEAFYGVNGKVITSTQKELLQEVKRNFTNDDIVLTFKIPMFTYSGLKLSYISVDEEQLKYPCFPWIRYLTQSSDLDSQSGPLAIGQNCTYRFKLSTACFVVA</sequence>
<dbReference type="SUPFAM" id="SSF49447">
    <property type="entry name" value="Second domain of Mu2 adaptin subunit (ap50) of ap2 adaptor"/>
    <property type="match status" value="1"/>
</dbReference>